<dbReference type="InterPro" id="IPR032675">
    <property type="entry name" value="LRR_dom_sf"/>
</dbReference>
<dbReference type="STRING" id="188477.A0A433TLZ2"/>
<gene>
    <name evidence="2" type="ORF">EGW08_009631</name>
</gene>
<dbReference type="PANTHER" id="PTHR13318">
    <property type="entry name" value="PARTNER OF PAIRED, ISOFORM B-RELATED"/>
    <property type="match status" value="1"/>
</dbReference>
<dbReference type="SUPFAM" id="SSF52047">
    <property type="entry name" value="RNI-like"/>
    <property type="match status" value="2"/>
</dbReference>
<dbReference type="SMART" id="SM00367">
    <property type="entry name" value="LRR_CC"/>
    <property type="match status" value="8"/>
</dbReference>
<dbReference type="GO" id="GO:0031146">
    <property type="term" value="P:SCF-dependent proteasomal ubiquitin-dependent protein catabolic process"/>
    <property type="evidence" value="ECO:0007669"/>
    <property type="project" value="TreeGrafter"/>
</dbReference>
<protein>
    <recommendedName>
        <fullName evidence="4">F-box domain-containing protein</fullName>
    </recommendedName>
</protein>
<dbReference type="InterPro" id="IPR006553">
    <property type="entry name" value="Leu-rich_rpt_Cys-con_subtyp"/>
</dbReference>
<dbReference type="OrthoDB" id="10257471at2759"/>
<comment type="caution">
    <text evidence="2">The sequence shown here is derived from an EMBL/GenBank/DDBJ whole genome shotgun (WGS) entry which is preliminary data.</text>
</comment>
<organism evidence="2 3">
    <name type="scientific">Elysia chlorotica</name>
    <name type="common">Eastern emerald elysia</name>
    <name type="synonym">Sea slug</name>
    <dbReference type="NCBI Taxonomy" id="188477"/>
    <lineage>
        <taxon>Eukaryota</taxon>
        <taxon>Metazoa</taxon>
        <taxon>Spiralia</taxon>
        <taxon>Lophotrochozoa</taxon>
        <taxon>Mollusca</taxon>
        <taxon>Gastropoda</taxon>
        <taxon>Heterobranchia</taxon>
        <taxon>Euthyneura</taxon>
        <taxon>Panpulmonata</taxon>
        <taxon>Sacoglossa</taxon>
        <taxon>Placobranchoidea</taxon>
        <taxon>Plakobranchidae</taxon>
        <taxon>Elysia</taxon>
    </lineage>
</organism>
<proteinExistence type="predicted"/>
<dbReference type="Proteomes" id="UP000271974">
    <property type="component" value="Unassembled WGS sequence"/>
</dbReference>
<accession>A0A433TLZ2</accession>
<keyword evidence="3" id="KW-1185">Reference proteome</keyword>
<sequence length="671" mass="73712">MQVPSLRELLRGLVAELIVQEGSPCSALDLAASNLLFTLDQGAWGVESKAVLDRIVQRYPHRLTTRIVLALLPCSATTISLKECPLVNPNCINEIIRRCPHLQSLDLTGNADLKLDEIYLFQKNGETVHSSLAHVSFEDCYTSDHVIQALLRNAPKLQSLNIARCHITDQVFLLDEKKQLAREGFIQTLSGNTDYDSQLQSVDVTGCREFSSTGVRHLCTLCGPSLAVLNMSLTKVDSSILVYLCGLGLPAVGHFYLRLIENGFESQPNKKASGATRGKMKSEVMMDILRELEQISAQSRAEYQHPEQLSVGQFKYEDDMSNKDPSASNQDQDRDDVDKTRSNHVLPNNRPSTAAISKISQQNDADIFTTDNPRTAPFFIPNIKELCVSGSVFCDTPISLHCLRHFLESNPGLTTLGLMGGLDGQGVTDEVLEQVTETCRELKHLSLEGCIHLSTAAVAGLAACRHLEYLDLTGVAFIEDAGLVHLIKKLAFTGLLIAETRIQNKGLTTLASQPGSHELEELEISRCEDDEGLNAVASNCSGLRRLILRECGLTAKTMDLIAANCHSLTELSLAYCDINVVSDNGVVLLSENLASLEVIDLSWNFNLTNVSIHALLTNCQCLRNVNLNGLKQITAEPFVGLIAGNCHVVVHMYCLRLLNKNNNFDCFKIIS</sequence>
<dbReference type="Gene3D" id="3.80.10.10">
    <property type="entry name" value="Ribonuclease Inhibitor"/>
    <property type="match status" value="2"/>
</dbReference>
<dbReference type="GO" id="GO:0019005">
    <property type="term" value="C:SCF ubiquitin ligase complex"/>
    <property type="evidence" value="ECO:0007669"/>
    <property type="project" value="TreeGrafter"/>
</dbReference>
<reference evidence="2 3" key="1">
    <citation type="submission" date="2019-01" db="EMBL/GenBank/DDBJ databases">
        <title>A draft genome assembly of the solar-powered sea slug Elysia chlorotica.</title>
        <authorList>
            <person name="Cai H."/>
            <person name="Li Q."/>
            <person name="Fang X."/>
            <person name="Li J."/>
            <person name="Curtis N.E."/>
            <person name="Altenburger A."/>
            <person name="Shibata T."/>
            <person name="Feng M."/>
            <person name="Maeda T."/>
            <person name="Schwartz J.A."/>
            <person name="Shigenobu S."/>
            <person name="Lundholm N."/>
            <person name="Nishiyama T."/>
            <person name="Yang H."/>
            <person name="Hasebe M."/>
            <person name="Li S."/>
            <person name="Pierce S.K."/>
            <person name="Wang J."/>
        </authorList>
    </citation>
    <scope>NUCLEOTIDE SEQUENCE [LARGE SCALE GENOMIC DNA]</scope>
    <source>
        <strain evidence="2">EC2010</strain>
        <tissue evidence="2">Whole organism of an adult</tissue>
    </source>
</reference>
<dbReference type="AlphaFoldDB" id="A0A433TLZ2"/>
<feature type="compositionally biased region" description="Polar residues" evidence="1">
    <location>
        <begin position="343"/>
        <end position="352"/>
    </location>
</feature>
<name>A0A433TLZ2_ELYCH</name>
<evidence type="ECO:0000256" key="1">
    <source>
        <dbReference type="SAM" id="MobiDB-lite"/>
    </source>
</evidence>
<dbReference type="EMBL" id="RQTK01000279">
    <property type="protein sequence ID" value="RUS82603.1"/>
    <property type="molecule type" value="Genomic_DNA"/>
</dbReference>
<dbReference type="Pfam" id="PF13516">
    <property type="entry name" value="LRR_6"/>
    <property type="match status" value="3"/>
</dbReference>
<evidence type="ECO:0008006" key="4">
    <source>
        <dbReference type="Google" id="ProtNLM"/>
    </source>
</evidence>
<evidence type="ECO:0000313" key="2">
    <source>
        <dbReference type="EMBL" id="RUS82603.1"/>
    </source>
</evidence>
<dbReference type="InterPro" id="IPR001611">
    <property type="entry name" value="Leu-rich_rpt"/>
</dbReference>
<dbReference type="PANTHER" id="PTHR13318:SF247">
    <property type="entry name" value="GH16156P"/>
    <property type="match status" value="1"/>
</dbReference>
<evidence type="ECO:0000313" key="3">
    <source>
        <dbReference type="Proteomes" id="UP000271974"/>
    </source>
</evidence>
<feature type="region of interest" description="Disordered" evidence="1">
    <location>
        <begin position="317"/>
        <end position="352"/>
    </location>
</feature>